<evidence type="ECO:0000313" key="2">
    <source>
        <dbReference type="Proteomes" id="UP000612352"/>
    </source>
</evidence>
<sequence>MIQAGDINALRGAARVRFEHQGTAYEGTVTWAEDNDSILSHEKNHPGCVSLVLDTGQSLNDLPKATPVETLRA</sequence>
<proteinExistence type="predicted"/>
<name>A0ABS1BBM7_9MICO</name>
<dbReference type="Proteomes" id="UP000612352">
    <property type="component" value="Unassembled WGS sequence"/>
</dbReference>
<comment type="caution">
    <text evidence="1">The sequence shown here is derived from an EMBL/GenBank/DDBJ whole genome shotgun (WGS) entry which is preliminary data.</text>
</comment>
<protein>
    <submittedName>
        <fullName evidence="1">Uncharacterized protein</fullName>
    </submittedName>
</protein>
<accession>A0ABS1BBM7</accession>
<dbReference type="RefSeq" id="WP_200502938.1">
    <property type="nucleotide sequence ID" value="NZ_JAEDAJ010000006.1"/>
</dbReference>
<gene>
    <name evidence="1" type="ORF">I8D64_11690</name>
</gene>
<reference evidence="1 2" key="1">
    <citation type="submission" date="2020-12" db="EMBL/GenBank/DDBJ databases">
        <title>Brachybacterium sp. MASK1Z-5, whole genome shotgun sequence.</title>
        <authorList>
            <person name="Tuo L."/>
        </authorList>
    </citation>
    <scope>NUCLEOTIDE SEQUENCE [LARGE SCALE GENOMIC DNA]</scope>
    <source>
        <strain evidence="1 2">MASK1Z-5</strain>
    </source>
</reference>
<keyword evidence="2" id="KW-1185">Reference proteome</keyword>
<organism evidence="1 2">
    <name type="scientific">Brachybacterium halotolerans</name>
    <dbReference type="NCBI Taxonomy" id="2795215"/>
    <lineage>
        <taxon>Bacteria</taxon>
        <taxon>Bacillati</taxon>
        <taxon>Actinomycetota</taxon>
        <taxon>Actinomycetes</taxon>
        <taxon>Micrococcales</taxon>
        <taxon>Dermabacteraceae</taxon>
        <taxon>Brachybacterium</taxon>
    </lineage>
</organism>
<evidence type="ECO:0000313" key="1">
    <source>
        <dbReference type="EMBL" id="MBK0332061.1"/>
    </source>
</evidence>
<dbReference type="EMBL" id="JAEDAJ010000006">
    <property type="protein sequence ID" value="MBK0332061.1"/>
    <property type="molecule type" value="Genomic_DNA"/>
</dbReference>